<dbReference type="Gene3D" id="2.10.25.10">
    <property type="entry name" value="Laminin"/>
    <property type="match status" value="10"/>
</dbReference>
<dbReference type="PANTHER" id="PTHR24047:SF29">
    <property type="entry name" value="EATER-RELATED"/>
    <property type="match status" value="1"/>
</dbReference>
<sequence>MEALQLKLLLIFLFFGYIESYRKCYEKIKNYQRSPNKNSWRVGPRYRTKIKEIHEICCPGYTTISTDPLECKPFCENCNQGICVAPHQCACPEGYRKGRGGCLPICELDCINGQCVGVNRCMCNRGFEIDINRPNVCKPICLKPCINGDCIGEDTCKCYKGYKTNITNKYVCDASCKRICTNGYCSAPNVCSCNSGYQSNSKNICVPSCKQPCINGYCSAPNKCTCNPGFETDSSDTYVLINVKMVSVHYRKPAPVMQGINRTGITITNAYQFAVKLVLMATALLPITVPVCSKTCINGYCSAPDNCTCHVGYELSTNSNFFCQPVCNNPCINGVCSLPDSCNSTIYLSNDSSCQTSPCKCNKGYKLDLQNRYQCKAECMVPSPDSCTCNVGYQLSTSSKYECEPVCSKGCRNGTCAAPELCICHVGYVLNASNASECAPYCKQGCVNGKCTSPGKCTCDSGYKKDITKRCVPYCNKKCTHGICVSPNKCKCNPGYKEDDNSCKPICEKMCQNGACIAPNKLMATALLPITALAMWDMS</sequence>
<keyword evidence="1" id="KW-0732">Signal</keyword>
<dbReference type="SMART" id="SM00181">
    <property type="entry name" value="EGF"/>
    <property type="match status" value="10"/>
</dbReference>
<evidence type="ECO:0000256" key="1">
    <source>
        <dbReference type="SAM" id="SignalP"/>
    </source>
</evidence>
<feature type="domain" description="EGF-like" evidence="2">
    <location>
        <begin position="291"/>
        <end position="324"/>
    </location>
</feature>
<protein>
    <submittedName>
        <fullName evidence="3">Cysteine rich repeat</fullName>
    </submittedName>
</protein>
<comment type="caution">
    <text evidence="3">The sequence shown here is derived from an EMBL/GenBank/DDBJ whole genome shotgun (WGS) entry which is preliminary data.</text>
</comment>
<dbReference type="InterPro" id="IPR003341">
    <property type="entry name" value="Cys_rich_tripleX"/>
</dbReference>
<feature type="domain" description="EGF-like" evidence="2">
    <location>
        <begin position="140"/>
        <end position="173"/>
    </location>
</feature>
<gene>
    <name evidence="3" type="ORF">QE152_g6126</name>
</gene>
<feature type="chain" id="PRO_5043620811" evidence="1">
    <location>
        <begin position="21"/>
        <end position="539"/>
    </location>
</feature>
<dbReference type="SUPFAM" id="SSF57184">
    <property type="entry name" value="Growth factor receptor domain"/>
    <property type="match status" value="1"/>
</dbReference>
<feature type="domain" description="EGF-like" evidence="2">
    <location>
        <begin position="175"/>
        <end position="206"/>
    </location>
</feature>
<dbReference type="InterPro" id="IPR000742">
    <property type="entry name" value="EGF"/>
</dbReference>
<feature type="domain" description="EGF-like" evidence="2">
    <location>
        <begin position="326"/>
        <end position="376"/>
    </location>
</feature>
<dbReference type="InterPro" id="IPR057138">
    <property type="entry name" value="EGF_PEAR1L-like"/>
</dbReference>
<dbReference type="PANTHER" id="PTHR24047">
    <property type="entry name" value="FI01909P-RELATED"/>
    <property type="match status" value="1"/>
</dbReference>
<evidence type="ECO:0000259" key="2">
    <source>
        <dbReference type="SMART" id="SM00181"/>
    </source>
</evidence>
<dbReference type="Pfam" id="PF23301">
    <property type="entry name" value="EGF_PEAR1L"/>
    <property type="match status" value="1"/>
</dbReference>
<feature type="domain" description="EGF-like" evidence="2">
    <location>
        <begin position="105"/>
        <end position="138"/>
    </location>
</feature>
<reference evidence="3 4" key="1">
    <citation type="journal article" date="2024" name="BMC Genomics">
        <title>De novo assembly and annotation of Popillia japonica's genome with initial clues to its potential as an invasive pest.</title>
        <authorList>
            <person name="Cucini C."/>
            <person name="Boschi S."/>
            <person name="Funari R."/>
            <person name="Cardaioli E."/>
            <person name="Iannotti N."/>
            <person name="Marturano G."/>
            <person name="Paoli F."/>
            <person name="Bruttini M."/>
            <person name="Carapelli A."/>
            <person name="Frati F."/>
            <person name="Nardi F."/>
        </authorList>
    </citation>
    <scope>NUCLEOTIDE SEQUENCE [LARGE SCALE GENOMIC DNA]</scope>
    <source>
        <strain evidence="3">DMR45628</strain>
    </source>
</reference>
<feature type="domain" description="EGF-like" evidence="2">
    <location>
        <begin position="402"/>
        <end position="439"/>
    </location>
</feature>
<organism evidence="3 4">
    <name type="scientific">Popillia japonica</name>
    <name type="common">Japanese beetle</name>
    <dbReference type="NCBI Taxonomy" id="7064"/>
    <lineage>
        <taxon>Eukaryota</taxon>
        <taxon>Metazoa</taxon>
        <taxon>Ecdysozoa</taxon>
        <taxon>Arthropoda</taxon>
        <taxon>Hexapoda</taxon>
        <taxon>Insecta</taxon>
        <taxon>Pterygota</taxon>
        <taxon>Neoptera</taxon>
        <taxon>Endopterygota</taxon>
        <taxon>Coleoptera</taxon>
        <taxon>Polyphaga</taxon>
        <taxon>Scarabaeiformia</taxon>
        <taxon>Scarabaeidae</taxon>
        <taxon>Rutelinae</taxon>
        <taxon>Popillia</taxon>
    </lineage>
</organism>
<keyword evidence="4" id="KW-1185">Reference proteome</keyword>
<dbReference type="InterPro" id="IPR053255">
    <property type="entry name" value="EGF-like_domain"/>
</dbReference>
<feature type="domain" description="EGF-like" evidence="2">
    <location>
        <begin position="474"/>
        <end position="504"/>
    </location>
</feature>
<evidence type="ECO:0000313" key="4">
    <source>
        <dbReference type="Proteomes" id="UP001458880"/>
    </source>
</evidence>
<proteinExistence type="predicted"/>
<dbReference type="Proteomes" id="UP001458880">
    <property type="component" value="Unassembled WGS sequence"/>
</dbReference>
<feature type="signal peptide" evidence="1">
    <location>
        <begin position="1"/>
        <end position="20"/>
    </location>
</feature>
<accession>A0AAW1MIV9</accession>
<name>A0AAW1MIV9_POPJA</name>
<evidence type="ECO:0000313" key="3">
    <source>
        <dbReference type="EMBL" id="KAK9746360.1"/>
    </source>
</evidence>
<feature type="domain" description="EGF-like" evidence="2">
    <location>
        <begin position="70"/>
        <end position="103"/>
    </location>
</feature>
<dbReference type="InterPro" id="IPR009030">
    <property type="entry name" value="Growth_fac_rcpt_cys_sf"/>
</dbReference>
<dbReference type="EMBL" id="JASPKY010000040">
    <property type="protein sequence ID" value="KAK9746360.1"/>
    <property type="molecule type" value="Genomic_DNA"/>
</dbReference>
<feature type="domain" description="EGF-like" evidence="2">
    <location>
        <begin position="441"/>
        <end position="472"/>
    </location>
</feature>
<dbReference type="Pfam" id="PF02363">
    <property type="entry name" value="C_tripleX"/>
    <property type="match status" value="9"/>
</dbReference>
<dbReference type="AlphaFoldDB" id="A0AAW1MIV9"/>
<feature type="domain" description="EGF-like" evidence="2">
    <location>
        <begin position="208"/>
        <end position="238"/>
    </location>
</feature>